<dbReference type="GO" id="GO:0005886">
    <property type="term" value="C:plasma membrane"/>
    <property type="evidence" value="ECO:0007669"/>
    <property type="project" value="TreeGrafter"/>
</dbReference>
<evidence type="ECO:0000256" key="6">
    <source>
        <dbReference type="ARBA" id="ARBA00022741"/>
    </source>
</evidence>
<evidence type="ECO:0000256" key="14">
    <source>
        <dbReference type="PIRSR" id="PIRSR606539-2"/>
    </source>
</evidence>
<dbReference type="GO" id="GO:0005524">
    <property type="term" value="F:ATP binding"/>
    <property type="evidence" value="ECO:0007669"/>
    <property type="project" value="UniProtKB-UniRule"/>
</dbReference>
<evidence type="ECO:0000313" key="21">
    <source>
        <dbReference type="Proteomes" id="UP000179807"/>
    </source>
</evidence>
<name>A0A1J4KRA6_9EUKA</name>
<evidence type="ECO:0000256" key="8">
    <source>
        <dbReference type="ARBA" id="ARBA00022842"/>
    </source>
</evidence>
<dbReference type="InterPro" id="IPR044492">
    <property type="entry name" value="P_typ_ATPase_HD_dom"/>
</dbReference>
<sequence>MRLPFHCKCCEKIEMEDRIIKSNSYEESKKYGHNKVVNSKYTVFTFLPLILIAHLCRFMNLYFIIIGCLQLWKDVSPVNPLTTWAPIVIIFAIAFIREGIDDYQQHQQDKALNTRMYEIIRDKKKLTIESQEITVGDIVILKRDEEAPCDMAILHSSDDLGRAFIETANLDGETNLKEIIAPKDIQELGESGLQDHKIIIRCQPPTPEIYSFNSYAHIDHERSNRISMSKEQFIQCGVFLRNIKYIYGLACYTGNQTKLGLNSNQPPIKWTQIEKFLDKCSLLLFCCQILLAIVYGSIANWQKGILRESEPYLRLDITKGTQSIIYYVRCYLLTSIMIPISLKVTLDICKYIYAVWIRNDVQMYDYRTKTRTLVNNTSVIEDLGAIEYIFSDKTGTMTENEMFLKKLGLEKGFFGHSSDAVDIYEDKSFGEILNTLEEANKRERDGILYFIYNLCLCHTVKIIQTESGKVAFEGMSAEEVSFLTGMDKLGILLSLDEDEDTITIESPKLNIPKETFKIVDVLPFSYERKRMSVVARQESTGLYFLFSKGAHEMIMNNCGNIYEGFLEQVDTFSYLGLRVMAMSTKQITEDEYKKFSSDLNRAKTEDDLANREEAVNTVYTEFEEGQILLGCTGIEDKLQDGVPQTISMLRDAGIHVWMVTGDVQGTAIKIARTTRLITNEEDLIDISDDSKGMKADEILKLLKKHAKRSSKPFDLVLRGDSPLTPEYLGKYKKKFAKIASLAKCVICARTTPLQKSLYVEAIQSLKKVTMAVGDGGNDVVMLRTAHIGIGIMGKEGRQASIASDFAISRFSSLQRLLLIHGRFSFYRTAWLTQFCFYKSIMLALIQVGFMFWNGFSGASFVNDFNLMCYNAIFTVLPVIFFLFDKDVEEETVFLHPYIYSDSRCRTYCNPRSMFWWIMRAIYHAAVVVIVINFSLTGNSVNGVDGSPMGLDEVQQVAYSTCILNVLFTVVFDTQQFTSLNFIFIWGNWFLYVLFTIFANLIADFSMTRDAYLVCWRVYSNPYDWIVSITATTISVMPIVFIQSLFSTFLPTNAQQLRYNEVTTQSRYQPTYLVNADEGTKDYQRLKSADSLTVWDESHNLCTPFCTLCGCVK</sequence>
<dbReference type="PANTHER" id="PTHR24092:SF19">
    <property type="entry name" value="PHOSPHOLIPID-TRANSPORTING ATPASE"/>
    <property type="match status" value="1"/>
</dbReference>
<feature type="transmembrane region" description="Helical" evidence="16">
    <location>
        <begin position="830"/>
        <end position="852"/>
    </location>
</feature>
<dbReference type="InterPro" id="IPR032630">
    <property type="entry name" value="P_typ_ATPase_c"/>
</dbReference>
<evidence type="ECO:0000256" key="2">
    <source>
        <dbReference type="ARBA" id="ARBA00004308"/>
    </source>
</evidence>
<keyword evidence="10 16" id="KW-1133">Transmembrane helix</keyword>
<feature type="transmembrane region" description="Helical" evidence="16">
    <location>
        <begin position="983"/>
        <end position="1004"/>
    </location>
</feature>
<dbReference type="SFLD" id="SFLDG00002">
    <property type="entry name" value="C1.7:_P-type_atpase_like"/>
    <property type="match status" value="1"/>
</dbReference>
<dbReference type="SFLD" id="SFLDS00003">
    <property type="entry name" value="Haloacid_Dehalogenase"/>
    <property type="match status" value="1"/>
</dbReference>
<feature type="binding site" evidence="14">
    <location>
        <position position="392"/>
    </location>
    <ligand>
        <name>ATP</name>
        <dbReference type="ChEBI" id="CHEBI:30616"/>
    </ligand>
</feature>
<feature type="binding site" evidence="14">
    <location>
        <position position="660"/>
    </location>
    <ligand>
        <name>ATP</name>
        <dbReference type="ChEBI" id="CHEBI:30616"/>
    </ligand>
</feature>
<feature type="binding site" evidence="15">
    <location>
        <position position="774"/>
    </location>
    <ligand>
        <name>Mg(2+)</name>
        <dbReference type="ChEBI" id="CHEBI:18420"/>
    </ligand>
</feature>
<dbReference type="InterPro" id="IPR018303">
    <property type="entry name" value="ATPase_P-typ_P_site"/>
</dbReference>
<feature type="binding site" evidence="15">
    <location>
        <position position="394"/>
    </location>
    <ligand>
        <name>Mg(2+)</name>
        <dbReference type="ChEBI" id="CHEBI:18420"/>
    </ligand>
</feature>
<feature type="active site" description="4-aspartylphosphate intermediate" evidence="13">
    <location>
        <position position="392"/>
    </location>
</feature>
<evidence type="ECO:0000256" key="4">
    <source>
        <dbReference type="ARBA" id="ARBA00022692"/>
    </source>
</evidence>
<dbReference type="SUPFAM" id="SSF56784">
    <property type="entry name" value="HAD-like"/>
    <property type="match status" value="1"/>
</dbReference>
<keyword evidence="9 16" id="KW-1278">Translocase</keyword>
<evidence type="ECO:0000256" key="11">
    <source>
        <dbReference type="ARBA" id="ARBA00023136"/>
    </source>
</evidence>
<dbReference type="SUPFAM" id="SSF81665">
    <property type="entry name" value="Calcium ATPase, transmembrane domain M"/>
    <property type="match status" value="1"/>
</dbReference>
<feature type="binding site" evidence="14">
    <location>
        <position position="393"/>
    </location>
    <ligand>
        <name>ATP</name>
        <dbReference type="ChEBI" id="CHEBI:30616"/>
    </ligand>
</feature>
<dbReference type="InterPro" id="IPR006539">
    <property type="entry name" value="P-type_ATPase_IV"/>
</dbReference>
<dbReference type="InterPro" id="IPR023214">
    <property type="entry name" value="HAD_sf"/>
</dbReference>
<keyword evidence="7 14" id="KW-0067">ATP-binding</keyword>
<feature type="binding site" evidence="14">
    <location>
        <position position="548"/>
    </location>
    <ligand>
        <name>ATP</name>
        <dbReference type="ChEBI" id="CHEBI:30616"/>
    </ligand>
</feature>
<evidence type="ECO:0000256" key="13">
    <source>
        <dbReference type="PIRSR" id="PIRSR606539-1"/>
    </source>
</evidence>
<dbReference type="AlphaFoldDB" id="A0A1J4KRA6"/>
<dbReference type="VEuPathDB" id="TrichDB:TRFO_16177"/>
<dbReference type="GO" id="GO:0140326">
    <property type="term" value="F:ATPase-coupled intramembrane lipid transporter activity"/>
    <property type="evidence" value="ECO:0007669"/>
    <property type="project" value="UniProtKB-EC"/>
</dbReference>
<evidence type="ECO:0000256" key="15">
    <source>
        <dbReference type="PIRSR" id="PIRSR606539-3"/>
    </source>
</evidence>
<dbReference type="InterPro" id="IPR008250">
    <property type="entry name" value="ATPase_P-typ_transduc_dom_A_sf"/>
</dbReference>
<feature type="domain" description="P-type ATPase C-terminal" evidence="19">
    <location>
        <begin position="802"/>
        <end position="1051"/>
    </location>
</feature>
<keyword evidence="11 16" id="KW-0472">Membrane</keyword>
<dbReference type="RefSeq" id="XP_068366762.1">
    <property type="nucleotide sequence ID" value="XM_068498822.1"/>
</dbReference>
<feature type="transmembrane region" description="Helical" evidence="16">
    <location>
        <begin position="282"/>
        <end position="301"/>
    </location>
</feature>
<keyword evidence="8 15" id="KW-0460">Magnesium</keyword>
<feature type="transmembrane region" description="Helical" evidence="16">
    <location>
        <begin position="78"/>
        <end position="96"/>
    </location>
</feature>
<dbReference type="InterPro" id="IPR032631">
    <property type="entry name" value="P-type_ATPase_N"/>
</dbReference>
<feature type="domain" description="P-type ATPase A" evidence="17">
    <location>
        <begin position="115"/>
        <end position="176"/>
    </location>
</feature>
<evidence type="ECO:0000256" key="16">
    <source>
        <dbReference type="RuleBase" id="RU362033"/>
    </source>
</evidence>
<feature type="domain" description="P-type ATPase N-terminal" evidence="18">
    <location>
        <begin position="21"/>
        <end position="84"/>
    </location>
</feature>
<dbReference type="GeneID" id="94833526"/>
<dbReference type="InterPro" id="IPR036412">
    <property type="entry name" value="HAD-like_sf"/>
</dbReference>
<dbReference type="InterPro" id="IPR023298">
    <property type="entry name" value="ATPase_P-typ_TM_dom_sf"/>
</dbReference>
<dbReference type="GO" id="GO:0016887">
    <property type="term" value="F:ATP hydrolysis activity"/>
    <property type="evidence" value="ECO:0007669"/>
    <property type="project" value="InterPro"/>
</dbReference>
<evidence type="ECO:0000259" key="19">
    <source>
        <dbReference type="Pfam" id="PF16212"/>
    </source>
</evidence>
<dbReference type="EC" id="7.6.2.1" evidence="16"/>
<dbReference type="Proteomes" id="UP000179807">
    <property type="component" value="Unassembled WGS sequence"/>
</dbReference>
<evidence type="ECO:0000259" key="18">
    <source>
        <dbReference type="Pfam" id="PF16209"/>
    </source>
</evidence>
<comment type="cofactor">
    <cofactor evidence="15">
        <name>Mg(2+)</name>
        <dbReference type="ChEBI" id="CHEBI:18420"/>
    </cofactor>
</comment>
<feature type="binding site" evidence="14">
    <location>
        <position position="778"/>
    </location>
    <ligand>
        <name>ATP</name>
        <dbReference type="ChEBI" id="CHEBI:30616"/>
    </ligand>
</feature>
<feature type="binding site" evidence="14">
    <location>
        <position position="755"/>
    </location>
    <ligand>
        <name>ATP</name>
        <dbReference type="ChEBI" id="CHEBI:30616"/>
    </ligand>
</feature>
<evidence type="ECO:0000256" key="3">
    <source>
        <dbReference type="ARBA" id="ARBA00008109"/>
    </source>
</evidence>
<feature type="binding site" evidence="14">
    <location>
        <position position="662"/>
    </location>
    <ligand>
        <name>ATP</name>
        <dbReference type="ChEBI" id="CHEBI:30616"/>
    </ligand>
</feature>
<accession>A0A1J4KRA6</accession>
<gene>
    <name evidence="20" type="ORF">TRFO_16177</name>
</gene>
<dbReference type="OrthoDB" id="377733at2759"/>
<comment type="similarity">
    <text evidence="3 16">Belongs to the cation transport ATPase (P-type) (TC 3.A.3) family. Type IV subfamily.</text>
</comment>
<feature type="transmembrane region" description="Helical" evidence="16">
    <location>
        <begin position="1024"/>
        <end position="1049"/>
    </location>
</feature>
<dbReference type="SFLD" id="SFLDF00027">
    <property type="entry name" value="p-type_atpase"/>
    <property type="match status" value="1"/>
</dbReference>
<evidence type="ECO:0000256" key="12">
    <source>
        <dbReference type="ARBA" id="ARBA00034036"/>
    </source>
</evidence>
<dbReference type="InterPro" id="IPR059000">
    <property type="entry name" value="ATPase_P-type_domA"/>
</dbReference>
<feature type="transmembrane region" description="Helical" evidence="16">
    <location>
        <begin position="913"/>
        <end position="935"/>
    </location>
</feature>
<feature type="transmembrane region" description="Helical" evidence="16">
    <location>
        <begin position="43"/>
        <end position="72"/>
    </location>
</feature>
<evidence type="ECO:0000259" key="17">
    <source>
        <dbReference type="Pfam" id="PF00122"/>
    </source>
</evidence>
<feature type="binding site" evidence="15">
    <location>
        <position position="392"/>
    </location>
    <ligand>
        <name>Mg(2+)</name>
        <dbReference type="ChEBI" id="CHEBI:18420"/>
    </ligand>
</feature>
<feature type="binding site" evidence="15">
    <location>
        <position position="778"/>
    </location>
    <ligand>
        <name>Mg(2+)</name>
        <dbReference type="ChEBI" id="CHEBI:18420"/>
    </ligand>
</feature>
<dbReference type="GO" id="GO:0045332">
    <property type="term" value="P:phospholipid translocation"/>
    <property type="evidence" value="ECO:0007669"/>
    <property type="project" value="TreeGrafter"/>
</dbReference>
<dbReference type="PRINTS" id="PR00119">
    <property type="entry name" value="CATATPASE"/>
</dbReference>
<dbReference type="NCBIfam" id="TIGR01494">
    <property type="entry name" value="ATPase_P-type"/>
    <property type="match status" value="1"/>
</dbReference>
<evidence type="ECO:0000256" key="10">
    <source>
        <dbReference type="ARBA" id="ARBA00022989"/>
    </source>
</evidence>
<dbReference type="SUPFAM" id="SSF81660">
    <property type="entry name" value="Metal cation-transporting ATPase, ATP-binding domain N"/>
    <property type="match status" value="1"/>
</dbReference>
<evidence type="ECO:0000256" key="7">
    <source>
        <dbReference type="ARBA" id="ARBA00022840"/>
    </source>
</evidence>
<dbReference type="Pfam" id="PF16212">
    <property type="entry name" value="PhoLip_ATPase_C"/>
    <property type="match status" value="1"/>
</dbReference>
<dbReference type="GO" id="GO:0000287">
    <property type="term" value="F:magnesium ion binding"/>
    <property type="evidence" value="ECO:0007669"/>
    <property type="project" value="UniProtKB-UniRule"/>
</dbReference>
<feature type="binding site" evidence="14">
    <location>
        <position position="524"/>
    </location>
    <ligand>
        <name>ATP</name>
        <dbReference type="ChEBI" id="CHEBI:30616"/>
    </ligand>
</feature>
<keyword evidence="4 16" id="KW-0812">Transmembrane</keyword>
<evidence type="ECO:0000313" key="20">
    <source>
        <dbReference type="EMBL" id="OHT13626.1"/>
    </source>
</evidence>
<comment type="subcellular location">
    <subcellularLocation>
        <location evidence="2">Endomembrane system</location>
    </subcellularLocation>
    <subcellularLocation>
        <location evidence="1 16">Membrane</location>
        <topology evidence="1 16">Multi-pass membrane protein</topology>
    </subcellularLocation>
</comment>
<dbReference type="Pfam" id="PF16209">
    <property type="entry name" value="PhoLip_ATPase_N"/>
    <property type="match status" value="1"/>
</dbReference>
<dbReference type="PANTHER" id="PTHR24092">
    <property type="entry name" value="PROBABLE PHOSPHOLIPID-TRANSPORTING ATPASE"/>
    <property type="match status" value="1"/>
</dbReference>
<dbReference type="NCBIfam" id="TIGR01652">
    <property type="entry name" value="ATPase-Plipid"/>
    <property type="match status" value="1"/>
</dbReference>
<dbReference type="Gene3D" id="3.40.1110.10">
    <property type="entry name" value="Calcium-transporting ATPase, cytoplasmic domain N"/>
    <property type="match status" value="1"/>
</dbReference>
<dbReference type="InterPro" id="IPR001757">
    <property type="entry name" value="P_typ_ATPase"/>
</dbReference>
<reference evidence="20" key="1">
    <citation type="submission" date="2016-10" db="EMBL/GenBank/DDBJ databases">
        <authorList>
            <person name="Benchimol M."/>
            <person name="Almeida L.G."/>
            <person name="Vasconcelos A.T."/>
            <person name="Perreira-Neves A."/>
            <person name="Rosa I.A."/>
            <person name="Tasca T."/>
            <person name="Bogo M.R."/>
            <person name="de Souza W."/>
        </authorList>
    </citation>
    <scope>NUCLEOTIDE SEQUENCE [LARGE SCALE GENOMIC DNA]</scope>
    <source>
        <strain evidence="20">K</strain>
    </source>
</reference>
<feature type="binding site" evidence="14">
    <location>
        <position position="661"/>
    </location>
    <ligand>
        <name>ATP</name>
        <dbReference type="ChEBI" id="CHEBI:30616"/>
    </ligand>
</feature>
<feature type="binding site" evidence="14">
    <location>
        <position position="578"/>
    </location>
    <ligand>
        <name>ATP</name>
        <dbReference type="ChEBI" id="CHEBI:30616"/>
    </ligand>
</feature>
<dbReference type="Pfam" id="PF13246">
    <property type="entry name" value="Cation_ATPase"/>
    <property type="match status" value="1"/>
</dbReference>
<dbReference type="InterPro" id="IPR023299">
    <property type="entry name" value="ATPase_P-typ_cyto_dom_N"/>
</dbReference>
<feature type="binding site" evidence="14">
    <location>
        <position position="394"/>
    </location>
    <ligand>
        <name>ATP</name>
        <dbReference type="ChEBI" id="CHEBI:30616"/>
    </ligand>
</feature>
<dbReference type="Gene3D" id="2.70.150.10">
    <property type="entry name" value="Calcium-transporting ATPase, cytoplasmic transduction domain A"/>
    <property type="match status" value="1"/>
</dbReference>
<evidence type="ECO:0000256" key="5">
    <source>
        <dbReference type="ARBA" id="ARBA00022723"/>
    </source>
</evidence>
<keyword evidence="6 14" id="KW-0547">Nucleotide-binding</keyword>
<feature type="binding site" evidence="14">
    <location>
        <position position="479"/>
    </location>
    <ligand>
        <name>ATP</name>
        <dbReference type="ChEBI" id="CHEBI:30616"/>
    </ligand>
</feature>
<protein>
    <recommendedName>
        <fullName evidence="16">Phospholipid-transporting ATPase</fullName>
        <ecNumber evidence="16">7.6.2.1</ecNumber>
    </recommendedName>
</protein>
<comment type="catalytic activity">
    <reaction evidence="12 16">
        <text>ATP + H2O + phospholipidSide 1 = ADP + phosphate + phospholipidSide 2.</text>
        <dbReference type="EC" id="7.6.2.1"/>
    </reaction>
</comment>
<feature type="binding site" evidence="14">
    <location>
        <position position="749"/>
    </location>
    <ligand>
        <name>ATP</name>
        <dbReference type="ChEBI" id="CHEBI:30616"/>
    </ligand>
</feature>
<dbReference type="PROSITE" id="PS00154">
    <property type="entry name" value="ATPASE_E1_E2"/>
    <property type="match status" value="1"/>
</dbReference>
<organism evidence="20 21">
    <name type="scientific">Tritrichomonas foetus</name>
    <dbReference type="NCBI Taxonomy" id="1144522"/>
    <lineage>
        <taxon>Eukaryota</taxon>
        <taxon>Metamonada</taxon>
        <taxon>Parabasalia</taxon>
        <taxon>Tritrichomonadida</taxon>
        <taxon>Tritrichomonadidae</taxon>
        <taxon>Tritrichomonas</taxon>
    </lineage>
</organism>
<dbReference type="Pfam" id="PF00122">
    <property type="entry name" value="E1-E2_ATPase"/>
    <property type="match status" value="1"/>
</dbReference>
<feature type="binding site" evidence="14">
    <location>
        <position position="777"/>
    </location>
    <ligand>
        <name>ATP</name>
        <dbReference type="ChEBI" id="CHEBI:30616"/>
    </ligand>
</feature>
<dbReference type="Gene3D" id="3.40.50.1000">
    <property type="entry name" value="HAD superfamily/HAD-like"/>
    <property type="match status" value="1"/>
</dbReference>
<feature type="transmembrane region" description="Helical" evidence="16">
    <location>
        <begin position="864"/>
        <end position="883"/>
    </location>
</feature>
<keyword evidence="21" id="KW-1185">Reference proteome</keyword>
<dbReference type="SUPFAM" id="SSF81653">
    <property type="entry name" value="Calcium ATPase, transduction domain A"/>
    <property type="match status" value="1"/>
</dbReference>
<evidence type="ECO:0000256" key="1">
    <source>
        <dbReference type="ARBA" id="ARBA00004141"/>
    </source>
</evidence>
<keyword evidence="5 15" id="KW-0479">Metal-binding</keyword>
<evidence type="ECO:0000256" key="9">
    <source>
        <dbReference type="ARBA" id="ARBA00022967"/>
    </source>
</evidence>
<dbReference type="EMBL" id="MLAK01000502">
    <property type="protein sequence ID" value="OHT13626.1"/>
    <property type="molecule type" value="Genomic_DNA"/>
</dbReference>
<comment type="caution">
    <text evidence="20">The sequence shown here is derived from an EMBL/GenBank/DDBJ whole genome shotgun (WGS) entry which is preliminary data.</text>
</comment>
<feature type="transmembrane region" description="Helical" evidence="16">
    <location>
        <begin position="955"/>
        <end position="971"/>
    </location>
</feature>
<proteinExistence type="inferred from homology"/>